<protein>
    <recommendedName>
        <fullName evidence="2">DUF1996 domain-containing protein</fullName>
    </recommendedName>
</protein>
<dbReference type="AlphaFoldDB" id="A0A2T3A701"/>
<feature type="compositionally biased region" description="Polar residues" evidence="1">
    <location>
        <begin position="299"/>
        <end position="309"/>
    </location>
</feature>
<evidence type="ECO:0000259" key="2">
    <source>
        <dbReference type="Pfam" id="PF09362"/>
    </source>
</evidence>
<dbReference type="EMBL" id="KZ678450">
    <property type="protein sequence ID" value="PSR84016.1"/>
    <property type="molecule type" value="Genomic_DNA"/>
</dbReference>
<dbReference type="Pfam" id="PF09362">
    <property type="entry name" value="DUF1996"/>
    <property type="match status" value="1"/>
</dbReference>
<evidence type="ECO:0000256" key="1">
    <source>
        <dbReference type="SAM" id="MobiDB-lite"/>
    </source>
</evidence>
<evidence type="ECO:0000313" key="3">
    <source>
        <dbReference type="EMBL" id="PSR84016.1"/>
    </source>
</evidence>
<dbReference type="OrthoDB" id="74764at2759"/>
<sequence length="335" mass="36671">MTYSSIRAALAGIVAARVAHAYTQANVYYDPFMYKNIDPIKFPGEYGVSHMHSFFGSDGVTASTNTSAELQAGCGTTDNPNDLSTYWVPSLVYTTDDGETYDYVPLFRFSAYYNLGESEAEVPIPQNLMMLAGNSTATTAAESPADAQVSWFCEDDDIEADENGFPSSTCSTHLQTLLYFPQCVNVDTLEVAYKDESYGTDNWCPEDYNSMPQLRFSIRYDLRDVLPDGWSGTAPFKLASGNAYSSHGDFIMGWTEEAAETMVLATASEYKYHYYAVDGSLGDAGTTPTCTATDADPDNGTSDYATSVTEMEASESAAKRSIRRSPLIRGRSAWD</sequence>
<evidence type="ECO:0000313" key="4">
    <source>
        <dbReference type="Proteomes" id="UP000241462"/>
    </source>
</evidence>
<gene>
    <name evidence="3" type="ORF">BD289DRAFT_506328</name>
</gene>
<name>A0A2T3A701_9PEZI</name>
<dbReference type="STRING" id="2025994.A0A2T3A701"/>
<feature type="domain" description="DUF1996" evidence="2">
    <location>
        <begin position="38"/>
        <end position="254"/>
    </location>
</feature>
<reference evidence="3 4" key="1">
    <citation type="journal article" date="2018" name="Mycol. Prog.">
        <title>Coniella lustricola, a new species from submerged detritus.</title>
        <authorList>
            <person name="Raudabaugh D.B."/>
            <person name="Iturriaga T."/>
            <person name="Carver A."/>
            <person name="Mondo S."/>
            <person name="Pangilinan J."/>
            <person name="Lipzen A."/>
            <person name="He G."/>
            <person name="Amirebrahimi M."/>
            <person name="Grigoriev I.V."/>
            <person name="Miller A.N."/>
        </authorList>
    </citation>
    <scope>NUCLEOTIDE SEQUENCE [LARGE SCALE GENOMIC DNA]</scope>
    <source>
        <strain evidence="3 4">B22-T-1</strain>
    </source>
</reference>
<keyword evidence="4" id="KW-1185">Reference proteome</keyword>
<organism evidence="3 4">
    <name type="scientific">Coniella lustricola</name>
    <dbReference type="NCBI Taxonomy" id="2025994"/>
    <lineage>
        <taxon>Eukaryota</taxon>
        <taxon>Fungi</taxon>
        <taxon>Dikarya</taxon>
        <taxon>Ascomycota</taxon>
        <taxon>Pezizomycotina</taxon>
        <taxon>Sordariomycetes</taxon>
        <taxon>Sordariomycetidae</taxon>
        <taxon>Diaporthales</taxon>
        <taxon>Schizoparmaceae</taxon>
        <taxon>Coniella</taxon>
    </lineage>
</organism>
<dbReference type="PANTHER" id="PTHR43662:SF12">
    <property type="entry name" value="DUF1996 DOMAIN-CONTAINING PROTEIN-RELATED"/>
    <property type="match status" value="1"/>
</dbReference>
<dbReference type="InParanoid" id="A0A2T3A701"/>
<accession>A0A2T3A701</accession>
<dbReference type="Proteomes" id="UP000241462">
    <property type="component" value="Unassembled WGS sequence"/>
</dbReference>
<proteinExistence type="predicted"/>
<dbReference type="PANTHER" id="PTHR43662">
    <property type="match status" value="1"/>
</dbReference>
<dbReference type="InterPro" id="IPR018535">
    <property type="entry name" value="DUF1996"/>
</dbReference>
<feature type="region of interest" description="Disordered" evidence="1">
    <location>
        <begin position="288"/>
        <end position="335"/>
    </location>
</feature>